<comment type="subcellular location">
    <subcellularLocation>
        <location evidence="2">Cytoplasm</location>
    </subcellularLocation>
</comment>
<accession>A0A366EI14</accession>
<dbReference type="EMBL" id="QNRJ01000018">
    <property type="protein sequence ID" value="RBP02052.1"/>
    <property type="molecule type" value="Genomic_DNA"/>
</dbReference>
<dbReference type="SUPFAM" id="SSF52402">
    <property type="entry name" value="Adenine nucleotide alpha hydrolases-like"/>
    <property type="match status" value="1"/>
</dbReference>
<protein>
    <recommendedName>
        <fullName evidence="2">Universal stress protein</fullName>
    </recommendedName>
</protein>
<dbReference type="PIRSF" id="PIRSF006276">
    <property type="entry name" value="UspA"/>
    <property type="match status" value="1"/>
</dbReference>
<evidence type="ECO:0000313" key="5">
    <source>
        <dbReference type="Proteomes" id="UP000252118"/>
    </source>
</evidence>
<keyword evidence="2" id="KW-0963">Cytoplasm</keyword>
<dbReference type="InterPro" id="IPR006016">
    <property type="entry name" value="UspA"/>
</dbReference>
<feature type="domain" description="UspA" evidence="3">
    <location>
        <begin position="1"/>
        <end position="138"/>
    </location>
</feature>
<evidence type="ECO:0000256" key="2">
    <source>
        <dbReference type="PIRNR" id="PIRNR006276"/>
    </source>
</evidence>
<dbReference type="GO" id="GO:0005737">
    <property type="term" value="C:cytoplasm"/>
    <property type="evidence" value="ECO:0007669"/>
    <property type="project" value="UniProtKB-SubCell"/>
</dbReference>
<name>A0A366EI14_9BACI</name>
<comment type="similarity">
    <text evidence="1 2">Belongs to the universal stress protein A family.</text>
</comment>
<dbReference type="AlphaFoldDB" id="A0A366EI14"/>
<dbReference type="OrthoDB" id="9777884at2"/>
<dbReference type="PANTHER" id="PTHR46268">
    <property type="entry name" value="STRESS RESPONSE PROTEIN NHAX"/>
    <property type="match status" value="1"/>
</dbReference>
<dbReference type="CDD" id="cd00293">
    <property type="entry name" value="USP-like"/>
    <property type="match status" value="1"/>
</dbReference>
<reference evidence="4 5" key="1">
    <citation type="submission" date="2018-06" db="EMBL/GenBank/DDBJ databases">
        <title>Freshwater and sediment microbial communities from various areas in North America, analyzing microbe dynamics in response to fracking.</title>
        <authorList>
            <person name="Lamendella R."/>
        </authorList>
    </citation>
    <scope>NUCLEOTIDE SEQUENCE [LARGE SCALE GENOMIC DNA]</scope>
    <source>
        <strain evidence="4 5">97B</strain>
    </source>
</reference>
<evidence type="ECO:0000256" key="1">
    <source>
        <dbReference type="ARBA" id="ARBA00008791"/>
    </source>
</evidence>
<organism evidence="4 5">
    <name type="scientific">Rossellomorea aquimaris</name>
    <dbReference type="NCBI Taxonomy" id="189382"/>
    <lineage>
        <taxon>Bacteria</taxon>
        <taxon>Bacillati</taxon>
        <taxon>Bacillota</taxon>
        <taxon>Bacilli</taxon>
        <taxon>Bacillales</taxon>
        <taxon>Bacillaceae</taxon>
        <taxon>Rossellomorea</taxon>
    </lineage>
</organism>
<proteinExistence type="inferred from homology"/>
<evidence type="ECO:0000259" key="3">
    <source>
        <dbReference type="Pfam" id="PF00582"/>
    </source>
</evidence>
<sequence>MYKRILLAADGSDHSMRSAEHAIELAKKFDSTVDLVYVVDGDTSKYDVLHHENKIRIEEARKQRIFPLEEMFEESGVHYVTQVLHGEPAPAIIEFTEKAKSDLVVIGSRGLNSLQTMLLGSVSHKVVKHVHCPVIIIK</sequence>
<dbReference type="InterPro" id="IPR006015">
    <property type="entry name" value="Universal_stress_UspA"/>
</dbReference>
<gene>
    <name evidence="4" type="ORF">DET59_11822</name>
</gene>
<dbReference type="RefSeq" id="WP_113970817.1">
    <property type="nucleotide sequence ID" value="NZ_QNRJ01000018.1"/>
</dbReference>
<comment type="caution">
    <text evidence="4">The sequence shown here is derived from an EMBL/GenBank/DDBJ whole genome shotgun (WGS) entry which is preliminary data.</text>
</comment>
<evidence type="ECO:0000313" key="4">
    <source>
        <dbReference type="EMBL" id="RBP02052.1"/>
    </source>
</evidence>
<dbReference type="PRINTS" id="PR01438">
    <property type="entry name" value="UNVRSLSTRESS"/>
</dbReference>
<dbReference type="InterPro" id="IPR014729">
    <property type="entry name" value="Rossmann-like_a/b/a_fold"/>
</dbReference>
<dbReference type="Proteomes" id="UP000252118">
    <property type="component" value="Unassembled WGS sequence"/>
</dbReference>
<dbReference type="Pfam" id="PF00582">
    <property type="entry name" value="Usp"/>
    <property type="match status" value="1"/>
</dbReference>
<dbReference type="PANTHER" id="PTHR46268:SF6">
    <property type="entry name" value="UNIVERSAL STRESS PROTEIN UP12"/>
    <property type="match status" value="1"/>
</dbReference>
<dbReference type="Gene3D" id="3.40.50.620">
    <property type="entry name" value="HUPs"/>
    <property type="match status" value="1"/>
</dbReference>